<dbReference type="GO" id="GO:0000278">
    <property type="term" value="P:mitotic cell cycle"/>
    <property type="evidence" value="ECO:0007669"/>
    <property type="project" value="TreeGrafter"/>
</dbReference>
<dbReference type="GO" id="GO:0031122">
    <property type="term" value="P:cytoplasmic microtubule organization"/>
    <property type="evidence" value="ECO:0007669"/>
    <property type="project" value="TreeGrafter"/>
</dbReference>
<keyword evidence="4" id="KW-0493">Microtubule</keyword>
<dbReference type="GO" id="GO:0051011">
    <property type="term" value="F:microtubule minus-end binding"/>
    <property type="evidence" value="ECO:0007669"/>
    <property type="project" value="TreeGrafter"/>
</dbReference>
<dbReference type="Proteomes" id="UP001050691">
    <property type="component" value="Unassembled WGS sequence"/>
</dbReference>
<evidence type="ECO:0000313" key="9">
    <source>
        <dbReference type="Proteomes" id="UP001050691"/>
    </source>
</evidence>
<dbReference type="InterPro" id="IPR041470">
    <property type="entry name" value="GCP_N"/>
</dbReference>
<evidence type="ECO:0008006" key="10">
    <source>
        <dbReference type="Google" id="ProtNLM"/>
    </source>
</evidence>
<dbReference type="InterPro" id="IPR040457">
    <property type="entry name" value="GCP_C"/>
</dbReference>
<dbReference type="GO" id="GO:0051225">
    <property type="term" value="P:spindle assembly"/>
    <property type="evidence" value="ECO:0007669"/>
    <property type="project" value="TreeGrafter"/>
</dbReference>
<dbReference type="AlphaFoldDB" id="A0AAV5A2U9"/>
<feature type="domain" description="Gamma tubulin complex component protein N-terminal" evidence="7">
    <location>
        <begin position="123"/>
        <end position="459"/>
    </location>
</feature>
<reference evidence="8" key="1">
    <citation type="submission" date="2021-10" db="EMBL/GenBank/DDBJ databases">
        <title>De novo Genome Assembly of Clathrus columnatus (Basidiomycota, Fungi) Using Illumina and Nanopore Sequence Data.</title>
        <authorList>
            <person name="Ogiso-Tanaka E."/>
            <person name="Itagaki H."/>
            <person name="Hosoya T."/>
            <person name="Hosaka K."/>
        </authorList>
    </citation>
    <scope>NUCLEOTIDE SEQUENCE</scope>
    <source>
        <strain evidence="8">MO-923</strain>
    </source>
</reference>
<sequence>MPSVDNSLLNLVQFLVPSAKDDERYRRDLIEHCHDILGRQSALHHKHAVLLFLRLLIDGSVENPSGVITSLSLEPQLPLPSVEPINVGAQKHKRMDKEKTKAVILREHRARLGKQHISEHLLLRDAIYLLQGISGSYVKFSENQQSKNGVVFVDDPNYQIPISTRTLIHYIAEIGHLYSRVSAFVRSKEERAAGTIEQSLCHHLQEQLAQYYRTIAILETQLTMNTTNVMEAEGSEGTRSQYVGLTLRRLEAWINDWRLRMRMMSVCVESAKAVHGGALVSLIHGYTDNGDPFIRDFTNQLLEDVSKPFFSMLQKWLYSGELQDPFGEFFVALNPDFSTLNTVRPSVGDFLEAGVTMDQKDGSNVQSPGTRLWESKYQFRKDLLPRFVGESFGKRIFSTGKSLNFIRYGCHDSDWVATRDRLNTAGKTLKYSDIGGLERSIDTAYRIASHRLFEIFFEKFKLLEHLAALKNYLMLGHGDFADQLMETLGPSLARPANTLYRHNLTATLETAISSSNAQHDPPDVLRRLDARMLEYSHGEIGWDVFTLEYKIDPPIDTVISSEAMVQYMKLFNHIWKMKRIESALSKTWMRIAGGSRTFLKLKDMNIRQELESNWHRIRLTIGEMIHIIRQMQMYIQIEVIEVRWKHILSFINKGQGDLDSLIAAHNLYLEELVSKALMINTKPGKEDVVLDRVRKMFGIILQFLEAVDAFYNFSLAEAARRDQLQDRMRGIYSAVPSTDPDVAETNRRQNVDRIADYASSFSDHALALVQSLQNHTDTDCKDLATRLNFSRHYSQSKEKETQAKTLT</sequence>
<evidence type="ECO:0000256" key="2">
    <source>
        <dbReference type="ARBA" id="ARBA00010337"/>
    </source>
</evidence>
<evidence type="ECO:0000256" key="4">
    <source>
        <dbReference type="ARBA" id="ARBA00022701"/>
    </source>
</evidence>
<dbReference type="GO" id="GO:0005874">
    <property type="term" value="C:microtubule"/>
    <property type="evidence" value="ECO:0007669"/>
    <property type="project" value="UniProtKB-KW"/>
</dbReference>
<dbReference type="Pfam" id="PF04130">
    <property type="entry name" value="GCP_C_terminal"/>
    <property type="match status" value="1"/>
</dbReference>
<keyword evidence="9" id="KW-1185">Reference proteome</keyword>
<evidence type="ECO:0000259" key="7">
    <source>
        <dbReference type="Pfam" id="PF17681"/>
    </source>
</evidence>
<dbReference type="Pfam" id="PF17681">
    <property type="entry name" value="GCP_N_terminal"/>
    <property type="match status" value="1"/>
</dbReference>
<dbReference type="PANTHER" id="PTHR19302">
    <property type="entry name" value="GAMMA TUBULIN COMPLEX PROTEIN"/>
    <property type="match status" value="1"/>
</dbReference>
<protein>
    <recommendedName>
        <fullName evidence="10">Spindle pole body component</fullName>
    </recommendedName>
</protein>
<dbReference type="InterPro" id="IPR042241">
    <property type="entry name" value="GCP_C_sf"/>
</dbReference>
<dbReference type="GO" id="GO:0051321">
    <property type="term" value="P:meiotic cell cycle"/>
    <property type="evidence" value="ECO:0007669"/>
    <property type="project" value="TreeGrafter"/>
</dbReference>
<keyword evidence="3" id="KW-0963">Cytoplasm</keyword>
<dbReference type="GO" id="GO:0007020">
    <property type="term" value="P:microtubule nucleation"/>
    <property type="evidence" value="ECO:0007669"/>
    <property type="project" value="InterPro"/>
</dbReference>
<evidence type="ECO:0000256" key="1">
    <source>
        <dbReference type="ARBA" id="ARBA00004245"/>
    </source>
</evidence>
<dbReference type="GO" id="GO:0000930">
    <property type="term" value="C:gamma-tubulin complex"/>
    <property type="evidence" value="ECO:0007669"/>
    <property type="project" value="TreeGrafter"/>
</dbReference>
<dbReference type="PANTHER" id="PTHR19302:SF14">
    <property type="entry name" value="GAMMA-TUBULIN COMPLEX COMPONENT 3"/>
    <property type="match status" value="1"/>
</dbReference>
<dbReference type="EMBL" id="BPWL01000002">
    <property type="protein sequence ID" value="GJJ07538.1"/>
    <property type="molecule type" value="Genomic_DNA"/>
</dbReference>
<dbReference type="InterPro" id="IPR007259">
    <property type="entry name" value="GCP"/>
</dbReference>
<evidence type="ECO:0000259" key="6">
    <source>
        <dbReference type="Pfam" id="PF04130"/>
    </source>
</evidence>
<accession>A0AAV5A2U9</accession>
<keyword evidence="5" id="KW-0206">Cytoskeleton</keyword>
<feature type="domain" description="Gamma tubulin complex component C-terminal" evidence="6">
    <location>
        <begin position="462"/>
        <end position="793"/>
    </location>
</feature>
<evidence type="ECO:0000256" key="3">
    <source>
        <dbReference type="ARBA" id="ARBA00022490"/>
    </source>
</evidence>
<comment type="subcellular location">
    <subcellularLocation>
        <location evidence="1">Cytoplasm</location>
        <location evidence="1">Cytoskeleton</location>
    </subcellularLocation>
</comment>
<dbReference type="Gene3D" id="1.20.120.1900">
    <property type="entry name" value="Gamma-tubulin complex, C-terminal domain"/>
    <property type="match status" value="1"/>
</dbReference>
<gene>
    <name evidence="8" type="ORF">Clacol_001740</name>
</gene>
<comment type="caution">
    <text evidence="8">The sequence shown here is derived from an EMBL/GenBank/DDBJ whole genome shotgun (WGS) entry which is preliminary data.</text>
</comment>
<organism evidence="8 9">
    <name type="scientific">Clathrus columnatus</name>
    <dbReference type="NCBI Taxonomy" id="1419009"/>
    <lineage>
        <taxon>Eukaryota</taxon>
        <taxon>Fungi</taxon>
        <taxon>Dikarya</taxon>
        <taxon>Basidiomycota</taxon>
        <taxon>Agaricomycotina</taxon>
        <taxon>Agaricomycetes</taxon>
        <taxon>Phallomycetidae</taxon>
        <taxon>Phallales</taxon>
        <taxon>Clathraceae</taxon>
        <taxon>Clathrus</taxon>
    </lineage>
</organism>
<evidence type="ECO:0000256" key="5">
    <source>
        <dbReference type="ARBA" id="ARBA00023212"/>
    </source>
</evidence>
<dbReference type="GO" id="GO:0000922">
    <property type="term" value="C:spindle pole"/>
    <property type="evidence" value="ECO:0007669"/>
    <property type="project" value="InterPro"/>
</dbReference>
<evidence type="ECO:0000313" key="8">
    <source>
        <dbReference type="EMBL" id="GJJ07538.1"/>
    </source>
</evidence>
<name>A0AAV5A2U9_9AGAM</name>
<dbReference type="GO" id="GO:0043015">
    <property type="term" value="F:gamma-tubulin binding"/>
    <property type="evidence" value="ECO:0007669"/>
    <property type="project" value="InterPro"/>
</dbReference>
<proteinExistence type="inferred from homology"/>
<dbReference type="GO" id="GO:0044732">
    <property type="term" value="C:mitotic spindle pole body"/>
    <property type="evidence" value="ECO:0007669"/>
    <property type="project" value="TreeGrafter"/>
</dbReference>
<comment type="similarity">
    <text evidence="2">Belongs to the TUBGCP family.</text>
</comment>